<name>A0ABT7L930_9BACI</name>
<comment type="caution">
    <text evidence="2">The sequence shown here is derived from an EMBL/GenBank/DDBJ whole genome shotgun (WGS) entry which is preliminary data.</text>
</comment>
<sequence>MTMRLEIPLFMFILFLVTGLQYSEFFEPLGWWQYLIAPLPMMLLVWLLFDKLNLKEKRVDNGVGVLIILSGATIWIILEVFI</sequence>
<protein>
    <submittedName>
        <fullName evidence="2">Uncharacterized protein</fullName>
    </submittedName>
</protein>
<dbReference type="RefSeq" id="WP_285933654.1">
    <property type="nucleotide sequence ID" value="NZ_JASTZU010000058.1"/>
</dbReference>
<dbReference type="EMBL" id="JASTZU010000058">
    <property type="protein sequence ID" value="MDL4842381.1"/>
    <property type="molecule type" value="Genomic_DNA"/>
</dbReference>
<keyword evidence="1" id="KW-1133">Transmembrane helix</keyword>
<feature type="transmembrane region" description="Helical" evidence="1">
    <location>
        <begin position="31"/>
        <end position="49"/>
    </location>
</feature>
<evidence type="ECO:0000313" key="2">
    <source>
        <dbReference type="EMBL" id="MDL4842381.1"/>
    </source>
</evidence>
<evidence type="ECO:0000256" key="1">
    <source>
        <dbReference type="SAM" id="Phobius"/>
    </source>
</evidence>
<dbReference type="Proteomes" id="UP001235343">
    <property type="component" value="Unassembled WGS sequence"/>
</dbReference>
<organism evidence="2 3">
    <name type="scientific">Aquibacillus rhizosphaerae</name>
    <dbReference type="NCBI Taxonomy" id="3051431"/>
    <lineage>
        <taxon>Bacteria</taxon>
        <taxon>Bacillati</taxon>
        <taxon>Bacillota</taxon>
        <taxon>Bacilli</taxon>
        <taxon>Bacillales</taxon>
        <taxon>Bacillaceae</taxon>
        <taxon>Aquibacillus</taxon>
    </lineage>
</organism>
<proteinExistence type="predicted"/>
<accession>A0ABT7L930</accession>
<feature type="transmembrane region" description="Helical" evidence="1">
    <location>
        <begin position="61"/>
        <end position="78"/>
    </location>
</feature>
<reference evidence="2 3" key="1">
    <citation type="submission" date="2023-06" db="EMBL/GenBank/DDBJ databases">
        <title>Aquibacillus rhizosphaerae LR5S19.</title>
        <authorList>
            <person name="Sun J.-Q."/>
        </authorList>
    </citation>
    <scope>NUCLEOTIDE SEQUENCE [LARGE SCALE GENOMIC DNA]</scope>
    <source>
        <strain evidence="2 3">LR5S19</strain>
    </source>
</reference>
<gene>
    <name evidence="2" type="ORF">QQS35_18240</name>
</gene>
<evidence type="ECO:0000313" key="3">
    <source>
        <dbReference type="Proteomes" id="UP001235343"/>
    </source>
</evidence>
<keyword evidence="1" id="KW-0812">Transmembrane</keyword>
<keyword evidence="1" id="KW-0472">Membrane</keyword>
<keyword evidence="3" id="KW-1185">Reference proteome</keyword>